<dbReference type="HAMAP" id="MF_01471">
    <property type="entry name" value="Cas2"/>
    <property type="match status" value="1"/>
</dbReference>
<evidence type="ECO:0000256" key="3">
    <source>
        <dbReference type="ARBA" id="ARBA00022722"/>
    </source>
</evidence>
<dbReference type="GO" id="GO:0051607">
    <property type="term" value="P:defense response to virus"/>
    <property type="evidence" value="ECO:0007669"/>
    <property type="project" value="UniProtKB-UniRule"/>
</dbReference>
<dbReference type="AlphaFoldDB" id="F8A9J3"/>
<dbReference type="EC" id="3.1.-.-" evidence="9"/>
<dbReference type="SUPFAM" id="SSF143430">
    <property type="entry name" value="TTP0101/SSO1404-like"/>
    <property type="match status" value="1"/>
</dbReference>
<dbReference type="STRING" id="667014.Thein_1352"/>
<proteinExistence type="inferred from homology"/>
<gene>
    <name evidence="9" type="primary">cas2</name>
    <name evidence="11" type="ordered locus">Thein_1352</name>
</gene>
<organism evidence="11 12">
    <name type="scientific">Thermodesulfatator indicus (strain DSM 15286 / JCM 11887 / CIR29812)</name>
    <dbReference type="NCBI Taxonomy" id="667014"/>
    <lineage>
        <taxon>Bacteria</taxon>
        <taxon>Pseudomonadati</taxon>
        <taxon>Thermodesulfobacteriota</taxon>
        <taxon>Thermodesulfobacteria</taxon>
        <taxon>Thermodesulfobacteriales</taxon>
        <taxon>Thermodesulfatatoraceae</taxon>
        <taxon>Thermodesulfatator</taxon>
    </lineage>
</organism>
<dbReference type="Gene3D" id="3.30.70.240">
    <property type="match status" value="1"/>
</dbReference>
<dbReference type="InterPro" id="IPR019199">
    <property type="entry name" value="Virulence_VapD/CRISPR_Cas2"/>
</dbReference>
<dbReference type="RefSeq" id="WP_013907961.1">
    <property type="nucleotide sequence ID" value="NC_015681.1"/>
</dbReference>
<comment type="cofactor">
    <cofactor evidence="1 9">
        <name>Mg(2+)</name>
        <dbReference type="ChEBI" id="CHEBI:18420"/>
    </cofactor>
</comment>
<accession>F8A9J3</accession>
<dbReference type="EMBL" id="CP002683">
    <property type="protein sequence ID" value="AEH45219.1"/>
    <property type="molecule type" value="Genomic_DNA"/>
</dbReference>
<evidence type="ECO:0000256" key="9">
    <source>
        <dbReference type="HAMAP-Rule" id="MF_01471"/>
    </source>
</evidence>
<dbReference type="InterPro" id="IPR021127">
    <property type="entry name" value="CRISPR_associated_Cas2"/>
</dbReference>
<feature type="binding site" evidence="9">
    <location>
        <position position="12"/>
    </location>
    <ligand>
        <name>Mg(2+)</name>
        <dbReference type="ChEBI" id="CHEBI:18420"/>
        <note>catalytic</note>
    </ligand>
</feature>
<evidence type="ECO:0000256" key="2">
    <source>
        <dbReference type="ARBA" id="ARBA00009959"/>
    </source>
</evidence>
<dbReference type="KEGG" id="tid:Thein_1352"/>
<evidence type="ECO:0000313" key="11">
    <source>
        <dbReference type="EMBL" id="AEH45219.1"/>
    </source>
</evidence>
<dbReference type="Proteomes" id="UP000006793">
    <property type="component" value="Chromosome"/>
</dbReference>
<evidence type="ECO:0000256" key="7">
    <source>
        <dbReference type="ARBA" id="ARBA00022842"/>
    </source>
</evidence>
<dbReference type="eggNOG" id="COG1343">
    <property type="taxonomic scope" value="Bacteria"/>
</dbReference>
<evidence type="ECO:0000256" key="8">
    <source>
        <dbReference type="ARBA" id="ARBA00023118"/>
    </source>
</evidence>
<dbReference type="HOGENOM" id="CLU_161124_3_0_0"/>
<dbReference type="Pfam" id="PF09827">
    <property type="entry name" value="CRISPR_Cas2"/>
    <property type="match status" value="1"/>
</dbReference>
<protein>
    <recommendedName>
        <fullName evidence="9">CRISPR-associated endoribonuclease Cas2</fullName>
        <ecNumber evidence="9">3.1.-.-</ecNumber>
    </recommendedName>
</protein>
<evidence type="ECO:0000256" key="1">
    <source>
        <dbReference type="ARBA" id="ARBA00001946"/>
    </source>
</evidence>
<dbReference type="PANTHER" id="PTHR34405">
    <property type="entry name" value="CRISPR-ASSOCIATED ENDORIBONUCLEASE CAS2"/>
    <property type="match status" value="1"/>
</dbReference>
<dbReference type="GO" id="GO:0016787">
    <property type="term" value="F:hydrolase activity"/>
    <property type="evidence" value="ECO:0007669"/>
    <property type="project" value="UniProtKB-KW"/>
</dbReference>
<dbReference type="GO" id="GO:0043571">
    <property type="term" value="P:maintenance of CRISPR repeat elements"/>
    <property type="evidence" value="ECO:0007669"/>
    <property type="project" value="UniProtKB-UniRule"/>
</dbReference>
<comment type="subunit">
    <text evidence="9">Homodimer, forms a heterotetramer with a Cas1 homodimer.</text>
</comment>
<dbReference type="PaxDb" id="667014-Thein_1352"/>
<keyword evidence="5 9" id="KW-0255">Endonuclease</keyword>
<dbReference type="NCBIfam" id="TIGR01573">
    <property type="entry name" value="cas2"/>
    <property type="match status" value="1"/>
</dbReference>
<evidence type="ECO:0000256" key="4">
    <source>
        <dbReference type="ARBA" id="ARBA00022723"/>
    </source>
</evidence>
<comment type="function">
    <text evidence="9">CRISPR (clustered regularly interspaced short palindromic repeat), is an adaptive immune system that provides protection against mobile genetic elements (viruses, transposable elements and conjugative plasmids). CRISPR clusters contain sequences complementary to antecedent mobile elements and target invading nucleic acids. CRISPR clusters are transcribed and processed into CRISPR RNA (crRNA). Functions as a ssRNA-specific endoribonuclease. Involved in the integration of spacer DNA into the CRISPR cassette.</text>
</comment>
<reference evidence="11 12" key="2">
    <citation type="journal article" date="2012" name="Stand. Genomic Sci.">
        <title>Complete genome sequence of the thermophilic sulfate-reducing ocean bacterium Thermodesulfatator indicus type strain (CIR29812(T)).</title>
        <authorList>
            <person name="Anderson I."/>
            <person name="Saunders E."/>
            <person name="Lapidus A."/>
            <person name="Nolan M."/>
            <person name="Lucas S."/>
            <person name="Tice H."/>
            <person name="Del Rio T.G."/>
            <person name="Cheng J.F."/>
            <person name="Han C."/>
            <person name="Tapia R."/>
            <person name="Goodwin L.A."/>
            <person name="Pitluck S."/>
            <person name="Liolios K."/>
            <person name="Mavromatis K."/>
            <person name="Pagani I."/>
            <person name="Ivanova N."/>
            <person name="Mikhailova N."/>
            <person name="Pati A."/>
            <person name="Chen A."/>
            <person name="Palaniappan K."/>
            <person name="Land M."/>
            <person name="Hauser L."/>
            <person name="Jeffries C.D."/>
            <person name="Chang Y.J."/>
            <person name="Brambilla E.M."/>
            <person name="Rohde M."/>
            <person name="Spring S."/>
            <person name="Goker M."/>
            <person name="Detter J.C."/>
            <person name="Woyke T."/>
            <person name="Bristow J."/>
            <person name="Eisen J.A."/>
            <person name="Markowitz V."/>
            <person name="Hugenholtz P."/>
            <person name="Kyrpides N.C."/>
            <person name="Klenk H.P."/>
        </authorList>
    </citation>
    <scope>NUCLEOTIDE SEQUENCE [LARGE SCALE GENOMIC DNA]</scope>
    <source>
        <strain evidence="12">DSM 15286 / JCM 11887 / CIR29812</strain>
    </source>
</reference>
<dbReference type="GO" id="GO:0046872">
    <property type="term" value="F:metal ion binding"/>
    <property type="evidence" value="ECO:0007669"/>
    <property type="project" value="UniProtKB-UniRule"/>
</dbReference>
<dbReference type="InParanoid" id="F8A9J3"/>
<comment type="similarity">
    <text evidence="2 9 10">Belongs to the CRISPR-associated endoribonuclease Cas2 protein family.</text>
</comment>
<keyword evidence="3 9" id="KW-0540">Nuclease</keyword>
<keyword evidence="12" id="KW-1185">Reference proteome</keyword>
<keyword evidence="4 9" id="KW-0479">Metal-binding</keyword>
<dbReference type="CDD" id="cd09725">
    <property type="entry name" value="Cas2_I_II_III"/>
    <property type="match status" value="1"/>
</dbReference>
<dbReference type="PIRSF" id="PIRSF032582">
    <property type="entry name" value="Cas2"/>
    <property type="match status" value="1"/>
</dbReference>
<keyword evidence="6 9" id="KW-0378">Hydrolase</keyword>
<dbReference type="PANTHER" id="PTHR34405:SF3">
    <property type="entry name" value="CRISPR-ASSOCIATED ENDORIBONUCLEASE CAS2 3"/>
    <property type="match status" value="1"/>
</dbReference>
<reference evidence="12" key="1">
    <citation type="submission" date="2011-04" db="EMBL/GenBank/DDBJ databases">
        <title>The complete genome of Thermodesulfatator indicus DSM 15286.</title>
        <authorList>
            <person name="Lucas S."/>
            <person name="Copeland A."/>
            <person name="Lapidus A."/>
            <person name="Bruce D."/>
            <person name="Goodwin L."/>
            <person name="Pitluck S."/>
            <person name="Peters L."/>
            <person name="Kyrpides N."/>
            <person name="Mavromatis K."/>
            <person name="Pagani I."/>
            <person name="Ivanova N."/>
            <person name="Saunders L."/>
            <person name="Detter J.C."/>
            <person name="Tapia R."/>
            <person name="Han C."/>
            <person name="Land M."/>
            <person name="Hauser L."/>
            <person name="Markowitz V."/>
            <person name="Cheng J.-F."/>
            <person name="Hugenholtz P."/>
            <person name="Woyke T."/>
            <person name="Wu D."/>
            <person name="Spring S."/>
            <person name="Schroeder M."/>
            <person name="Brambilla E."/>
            <person name="Klenk H.-P."/>
            <person name="Eisen J.A."/>
        </authorList>
    </citation>
    <scope>NUCLEOTIDE SEQUENCE [LARGE SCALE GENOMIC DNA]</scope>
    <source>
        <strain evidence="12">DSM 15286 / JCM 11887 / CIR29812</strain>
    </source>
</reference>
<keyword evidence="8 9" id="KW-0051">Antiviral defense</keyword>
<name>F8A9J3_THEID</name>
<evidence type="ECO:0000256" key="5">
    <source>
        <dbReference type="ARBA" id="ARBA00022759"/>
    </source>
</evidence>
<evidence type="ECO:0000256" key="10">
    <source>
        <dbReference type="PIRNR" id="PIRNR032582"/>
    </source>
</evidence>
<dbReference type="OrthoDB" id="9798176at2"/>
<sequence length="96" mass="11812">MAKRQFYIVSYDISDEKRLREIHKFMKDFGEWKQKSVFECWLTPEAYENMKAGLKKLFKPREDRVRIYRLCKTCRERAFSYGWGELPEEFEEDVIL</sequence>
<dbReference type="GO" id="GO:0004521">
    <property type="term" value="F:RNA endonuclease activity"/>
    <property type="evidence" value="ECO:0007669"/>
    <property type="project" value="UniProtKB-UniRule"/>
</dbReference>
<evidence type="ECO:0000313" key="12">
    <source>
        <dbReference type="Proteomes" id="UP000006793"/>
    </source>
</evidence>
<evidence type="ECO:0000256" key="6">
    <source>
        <dbReference type="ARBA" id="ARBA00022801"/>
    </source>
</evidence>
<keyword evidence="7 9" id="KW-0460">Magnesium</keyword>